<dbReference type="EMBL" id="JXTC01000229">
    <property type="protein sequence ID" value="PON80903.1"/>
    <property type="molecule type" value="Genomic_DNA"/>
</dbReference>
<gene>
    <name evidence="1" type="ORF">TorRG33x02_233110</name>
</gene>
<dbReference type="AlphaFoldDB" id="A0A2P5E5U3"/>
<dbReference type="OrthoDB" id="10539381at2759"/>
<sequence>MAEDWLQGLSYIGNGDNGELLVAGFGSSIMSEVVVGSLADKPRVLKTVSCGGRFVPSGKADNI</sequence>
<proteinExistence type="predicted"/>
<dbReference type="Proteomes" id="UP000237000">
    <property type="component" value="Unassembled WGS sequence"/>
</dbReference>
<evidence type="ECO:0000313" key="1">
    <source>
        <dbReference type="EMBL" id="PON80903.1"/>
    </source>
</evidence>
<evidence type="ECO:0000313" key="2">
    <source>
        <dbReference type="Proteomes" id="UP000237000"/>
    </source>
</evidence>
<dbReference type="InParanoid" id="A0A2P5E5U3"/>
<keyword evidence="2" id="KW-1185">Reference proteome</keyword>
<accession>A0A2P5E5U3</accession>
<name>A0A2P5E5U3_TREOI</name>
<comment type="caution">
    <text evidence="1">The sequence shown here is derived from an EMBL/GenBank/DDBJ whole genome shotgun (WGS) entry which is preliminary data.</text>
</comment>
<reference evidence="2" key="1">
    <citation type="submission" date="2016-06" db="EMBL/GenBank/DDBJ databases">
        <title>Parallel loss of symbiosis genes in relatives of nitrogen-fixing non-legume Parasponia.</title>
        <authorList>
            <person name="Van Velzen R."/>
            <person name="Holmer R."/>
            <person name="Bu F."/>
            <person name="Rutten L."/>
            <person name="Van Zeijl A."/>
            <person name="Liu W."/>
            <person name="Santuari L."/>
            <person name="Cao Q."/>
            <person name="Sharma T."/>
            <person name="Shen D."/>
            <person name="Roswanjaya Y."/>
            <person name="Wardhani T."/>
            <person name="Kalhor M.S."/>
            <person name="Jansen J."/>
            <person name="Van den Hoogen J."/>
            <person name="Gungor B."/>
            <person name="Hartog M."/>
            <person name="Hontelez J."/>
            <person name="Verver J."/>
            <person name="Yang W.-C."/>
            <person name="Schijlen E."/>
            <person name="Repin R."/>
            <person name="Schilthuizen M."/>
            <person name="Schranz E."/>
            <person name="Heidstra R."/>
            <person name="Miyata K."/>
            <person name="Fedorova E."/>
            <person name="Kohlen W."/>
            <person name="Bisseling T."/>
            <person name="Smit S."/>
            <person name="Geurts R."/>
        </authorList>
    </citation>
    <scope>NUCLEOTIDE SEQUENCE [LARGE SCALE GENOMIC DNA]</scope>
    <source>
        <strain evidence="2">cv. RG33-2</strain>
    </source>
</reference>
<protein>
    <submittedName>
        <fullName evidence="1">Molybdate-anion transporter</fullName>
    </submittedName>
</protein>
<organism evidence="1 2">
    <name type="scientific">Trema orientale</name>
    <name type="common">Charcoal tree</name>
    <name type="synonym">Celtis orientalis</name>
    <dbReference type="NCBI Taxonomy" id="63057"/>
    <lineage>
        <taxon>Eukaryota</taxon>
        <taxon>Viridiplantae</taxon>
        <taxon>Streptophyta</taxon>
        <taxon>Embryophyta</taxon>
        <taxon>Tracheophyta</taxon>
        <taxon>Spermatophyta</taxon>
        <taxon>Magnoliopsida</taxon>
        <taxon>eudicotyledons</taxon>
        <taxon>Gunneridae</taxon>
        <taxon>Pentapetalae</taxon>
        <taxon>rosids</taxon>
        <taxon>fabids</taxon>
        <taxon>Rosales</taxon>
        <taxon>Cannabaceae</taxon>
        <taxon>Trema</taxon>
    </lineage>
</organism>